<comment type="caution">
    <text evidence="1">The sequence shown here is derived from an EMBL/GenBank/DDBJ whole genome shotgun (WGS) entry which is preliminary data.</text>
</comment>
<organism evidence="1 2">
    <name type="scientific">Eumeta variegata</name>
    <name type="common">Bagworm moth</name>
    <name type="synonym">Eumeta japonica</name>
    <dbReference type="NCBI Taxonomy" id="151549"/>
    <lineage>
        <taxon>Eukaryota</taxon>
        <taxon>Metazoa</taxon>
        <taxon>Ecdysozoa</taxon>
        <taxon>Arthropoda</taxon>
        <taxon>Hexapoda</taxon>
        <taxon>Insecta</taxon>
        <taxon>Pterygota</taxon>
        <taxon>Neoptera</taxon>
        <taxon>Endopterygota</taxon>
        <taxon>Lepidoptera</taxon>
        <taxon>Glossata</taxon>
        <taxon>Ditrysia</taxon>
        <taxon>Tineoidea</taxon>
        <taxon>Psychidae</taxon>
        <taxon>Oiketicinae</taxon>
        <taxon>Eumeta</taxon>
    </lineage>
</organism>
<keyword evidence="2" id="KW-1185">Reference proteome</keyword>
<proteinExistence type="predicted"/>
<dbReference type="PANTHER" id="PTHR46060:SF1">
    <property type="entry name" value="MARINER MOS1 TRANSPOSASE-LIKE PROTEIN"/>
    <property type="match status" value="1"/>
</dbReference>
<dbReference type="PANTHER" id="PTHR46060">
    <property type="entry name" value="MARINER MOS1 TRANSPOSASE-LIKE PROTEIN"/>
    <property type="match status" value="1"/>
</dbReference>
<evidence type="ECO:0000313" key="2">
    <source>
        <dbReference type="Proteomes" id="UP000299102"/>
    </source>
</evidence>
<evidence type="ECO:0008006" key="3">
    <source>
        <dbReference type="Google" id="ProtNLM"/>
    </source>
</evidence>
<gene>
    <name evidence="1" type="ORF">EVAR_32483_1</name>
</gene>
<accession>A0A4C1VN19</accession>
<dbReference type="OrthoDB" id="10017160at2759"/>
<dbReference type="AlphaFoldDB" id="A0A4C1VN19"/>
<dbReference type="Proteomes" id="UP000299102">
    <property type="component" value="Unassembled WGS sequence"/>
</dbReference>
<sequence>MIFYVFKSSLSLQDCTARLQNAFGREAPRLSTVRQWYAEFDRGRVSLRDEIREGRPSAAITEENVATVRQLIEENRISPMKSFEDIWGLVRAEFKKSYINI</sequence>
<name>A0A4C1VN19_EUMVA</name>
<dbReference type="InterPro" id="IPR052709">
    <property type="entry name" value="Transposase-MT_Hybrid"/>
</dbReference>
<evidence type="ECO:0000313" key="1">
    <source>
        <dbReference type="EMBL" id="GBP39549.1"/>
    </source>
</evidence>
<reference evidence="1 2" key="1">
    <citation type="journal article" date="2019" name="Commun. Biol.">
        <title>The bagworm genome reveals a unique fibroin gene that provides high tensile strength.</title>
        <authorList>
            <person name="Kono N."/>
            <person name="Nakamura H."/>
            <person name="Ohtoshi R."/>
            <person name="Tomita M."/>
            <person name="Numata K."/>
            <person name="Arakawa K."/>
        </authorList>
    </citation>
    <scope>NUCLEOTIDE SEQUENCE [LARGE SCALE GENOMIC DNA]</scope>
</reference>
<protein>
    <recommendedName>
        <fullName evidence="3">Mos1 transposase HTH domain-containing protein</fullName>
    </recommendedName>
</protein>
<dbReference type="EMBL" id="BGZK01000367">
    <property type="protein sequence ID" value="GBP39549.1"/>
    <property type="molecule type" value="Genomic_DNA"/>
</dbReference>